<evidence type="ECO:0000256" key="17">
    <source>
        <dbReference type="ARBA" id="ARBA00031681"/>
    </source>
</evidence>
<name>A0A0N5A074_PARTI</name>
<evidence type="ECO:0000259" key="21">
    <source>
        <dbReference type="PROSITE" id="PS51002"/>
    </source>
</evidence>
<evidence type="ECO:0000256" key="5">
    <source>
        <dbReference type="ARBA" id="ARBA00022617"/>
    </source>
</evidence>
<dbReference type="AlphaFoldDB" id="A0A0N5A074"/>
<keyword evidence="4" id="KW-0813">Transport</keyword>
<keyword evidence="8" id="KW-0479">Metal-binding</keyword>
<dbReference type="GO" id="GO:0008121">
    <property type="term" value="F:quinol-cytochrome-c reductase activity"/>
    <property type="evidence" value="ECO:0007669"/>
    <property type="project" value="TreeGrafter"/>
</dbReference>
<keyword evidence="10" id="KW-0249">Electron transport</keyword>
<keyword evidence="6" id="KW-0679">Respiratory chain</keyword>
<dbReference type="GO" id="GO:0046872">
    <property type="term" value="F:metal ion binding"/>
    <property type="evidence" value="ECO:0007669"/>
    <property type="project" value="UniProtKB-KW"/>
</dbReference>
<evidence type="ECO:0000256" key="6">
    <source>
        <dbReference type="ARBA" id="ARBA00022660"/>
    </source>
</evidence>
<protein>
    <recommendedName>
        <fullName evidence="3">Cytochrome b</fullName>
    </recommendedName>
    <alternativeName>
        <fullName evidence="17">Complex III subunit 3</fullName>
    </alternativeName>
    <alternativeName>
        <fullName evidence="18">Complex III subunit III</fullName>
    </alternativeName>
    <alternativeName>
        <fullName evidence="16">Cytochrome b-c1 complex subunit 3</fullName>
    </alternativeName>
    <alternativeName>
        <fullName evidence="19">Ubiquinol-cytochrome-c reductase complex cytochrome b subunit</fullName>
    </alternativeName>
</protein>
<evidence type="ECO:0000256" key="18">
    <source>
        <dbReference type="ARBA" id="ARBA00032600"/>
    </source>
</evidence>
<evidence type="ECO:0000256" key="7">
    <source>
        <dbReference type="ARBA" id="ARBA00022692"/>
    </source>
</evidence>
<evidence type="ECO:0000313" key="22">
    <source>
        <dbReference type="Proteomes" id="UP000038045"/>
    </source>
</evidence>
<dbReference type="GO" id="GO:0005743">
    <property type="term" value="C:mitochondrial inner membrane"/>
    <property type="evidence" value="ECO:0007669"/>
    <property type="project" value="UniProtKB-SubCell"/>
</dbReference>
<comment type="function">
    <text evidence="1">Component of the ubiquinol-cytochrome c reductase complex (complex III or cytochrome b-c1 complex) that is part of the mitochondrial respiratory chain. The b-c1 complex mediates electron transfer from ubiquinol to cytochrome c. Contributes to the generation of a proton gradient across the mitochondrial membrane that is then used for ATP synthesis.</text>
</comment>
<dbReference type="PANTHER" id="PTHR19271:SF16">
    <property type="entry name" value="CYTOCHROME B"/>
    <property type="match status" value="1"/>
</dbReference>
<evidence type="ECO:0000313" key="23">
    <source>
        <dbReference type="WBParaSite" id="PTRK_0001473600.1"/>
    </source>
</evidence>
<evidence type="ECO:0000256" key="16">
    <source>
        <dbReference type="ARBA" id="ARBA00029812"/>
    </source>
</evidence>
<dbReference type="WBParaSite" id="PTRK_0001473600.1">
    <property type="protein sequence ID" value="PTRK_0001473600.1"/>
    <property type="gene ID" value="PTRK_0001473600"/>
</dbReference>
<evidence type="ECO:0000256" key="12">
    <source>
        <dbReference type="ARBA" id="ARBA00023004"/>
    </source>
</evidence>
<dbReference type="SUPFAM" id="SSF81342">
    <property type="entry name" value="Transmembrane di-heme cytochromes"/>
    <property type="match status" value="1"/>
</dbReference>
<evidence type="ECO:0000256" key="14">
    <source>
        <dbReference type="ARBA" id="ARBA00023128"/>
    </source>
</evidence>
<keyword evidence="12" id="KW-0408">Iron</keyword>
<evidence type="ECO:0000256" key="15">
    <source>
        <dbReference type="ARBA" id="ARBA00023136"/>
    </source>
</evidence>
<feature type="transmembrane region" description="Helical" evidence="20">
    <location>
        <begin position="35"/>
        <end position="58"/>
    </location>
</feature>
<evidence type="ECO:0000256" key="20">
    <source>
        <dbReference type="SAM" id="Phobius"/>
    </source>
</evidence>
<feature type="transmembrane region" description="Helical" evidence="20">
    <location>
        <begin position="64"/>
        <end position="85"/>
    </location>
</feature>
<keyword evidence="9" id="KW-0999">Mitochondrion inner membrane</keyword>
<evidence type="ECO:0000256" key="8">
    <source>
        <dbReference type="ARBA" id="ARBA00022723"/>
    </source>
</evidence>
<sequence>MKLNDSLLLGEPRLLEVDNRCVVPCLFFGSYRLKFVWASGLTIFLLVMIEAFIGYVLVWAQMSFWASVVITSLLSVIPVYGPMLVV</sequence>
<keyword evidence="13" id="KW-0830">Ubiquinone</keyword>
<comment type="subcellular location">
    <subcellularLocation>
        <location evidence="2">Mitochondrion inner membrane</location>
        <topology evidence="2">Multi-pass membrane protein</topology>
    </subcellularLocation>
</comment>
<dbReference type="InterPro" id="IPR016174">
    <property type="entry name" value="Di-haem_cyt_TM"/>
</dbReference>
<evidence type="ECO:0000256" key="11">
    <source>
        <dbReference type="ARBA" id="ARBA00022989"/>
    </source>
</evidence>
<dbReference type="PANTHER" id="PTHR19271">
    <property type="entry name" value="CYTOCHROME B"/>
    <property type="match status" value="1"/>
</dbReference>
<evidence type="ECO:0000256" key="3">
    <source>
        <dbReference type="ARBA" id="ARBA00013531"/>
    </source>
</evidence>
<keyword evidence="7 20" id="KW-0812">Transmembrane</keyword>
<dbReference type="Pfam" id="PF00033">
    <property type="entry name" value="Cytochrome_B"/>
    <property type="match status" value="1"/>
</dbReference>
<keyword evidence="15 20" id="KW-0472">Membrane</keyword>
<accession>A0A0N5A074</accession>
<keyword evidence="14" id="KW-0496">Mitochondrion</keyword>
<evidence type="ECO:0000256" key="4">
    <source>
        <dbReference type="ARBA" id="ARBA00022448"/>
    </source>
</evidence>
<evidence type="ECO:0000256" key="9">
    <source>
        <dbReference type="ARBA" id="ARBA00022792"/>
    </source>
</evidence>
<keyword evidence="5" id="KW-0349">Heme</keyword>
<dbReference type="InterPro" id="IPR027387">
    <property type="entry name" value="Cytb/b6-like_sf"/>
</dbReference>
<dbReference type="GO" id="GO:0006122">
    <property type="term" value="P:mitochondrial electron transport, ubiquinol to cytochrome c"/>
    <property type="evidence" value="ECO:0007669"/>
    <property type="project" value="TreeGrafter"/>
</dbReference>
<evidence type="ECO:0000256" key="10">
    <source>
        <dbReference type="ARBA" id="ARBA00022982"/>
    </source>
</evidence>
<dbReference type="InterPro" id="IPR005797">
    <property type="entry name" value="Cyt_b/b6_N"/>
</dbReference>
<dbReference type="STRING" id="131310.A0A0N5A074"/>
<evidence type="ECO:0000256" key="19">
    <source>
        <dbReference type="ARBA" id="ARBA00032818"/>
    </source>
</evidence>
<evidence type="ECO:0000256" key="2">
    <source>
        <dbReference type="ARBA" id="ARBA00004448"/>
    </source>
</evidence>
<keyword evidence="11 20" id="KW-1133">Transmembrane helix</keyword>
<proteinExistence type="predicted"/>
<feature type="domain" description="Cytochrome b/b6 N-terminal region profile" evidence="21">
    <location>
        <begin position="1"/>
        <end position="86"/>
    </location>
</feature>
<reference evidence="23" key="1">
    <citation type="submission" date="2017-02" db="UniProtKB">
        <authorList>
            <consortium name="WormBaseParasite"/>
        </authorList>
    </citation>
    <scope>IDENTIFICATION</scope>
</reference>
<dbReference type="PROSITE" id="PS51002">
    <property type="entry name" value="CYTB_NTER"/>
    <property type="match status" value="1"/>
</dbReference>
<dbReference type="GO" id="GO:0016491">
    <property type="term" value="F:oxidoreductase activity"/>
    <property type="evidence" value="ECO:0007669"/>
    <property type="project" value="InterPro"/>
</dbReference>
<organism evidence="22 23">
    <name type="scientific">Parastrongyloides trichosuri</name>
    <name type="common">Possum-specific nematode worm</name>
    <dbReference type="NCBI Taxonomy" id="131310"/>
    <lineage>
        <taxon>Eukaryota</taxon>
        <taxon>Metazoa</taxon>
        <taxon>Ecdysozoa</taxon>
        <taxon>Nematoda</taxon>
        <taxon>Chromadorea</taxon>
        <taxon>Rhabditida</taxon>
        <taxon>Tylenchina</taxon>
        <taxon>Panagrolaimomorpha</taxon>
        <taxon>Strongyloidoidea</taxon>
        <taxon>Strongyloididae</taxon>
        <taxon>Parastrongyloides</taxon>
    </lineage>
</organism>
<dbReference type="Proteomes" id="UP000038045">
    <property type="component" value="Unplaced"/>
</dbReference>
<keyword evidence="22" id="KW-1185">Reference proteome</keyword>
<dbReference type="Gene3D" id="1.20.810.10">
    <property type="entry name" value="Cytochrome Bc1 Complex, Chain C"/>
    <property type="match status" value="1"/>
</dbReference>
<evidence type="ECO:0000256" key="13">
    <source>
        <dbReference type="ARBA" id="ARBA00023075"/>
    </source>
</evidence>
<evidence type="ECO:0000256" key="1">
    <source>
        <dbReference type="ARBA" id="ARBA00002566"/>
    </source>
</evidence>